<reference evidence="3 4" key="1">
    <citation type="submission" date="2016-03" db="EMBL/GenBank/DDBJ databases">
        <title>EvidentialGene: Evidence-directed Construction of Genes on Genomes.</title>
        <authorList>
            <person name="Gilbert D.G."/>
            <person name="Choi J.-H."/>
            <person name="Mockaitis K."/>
            <person name="Colbourne J."/>
            <person name="Pfrender M."/>
        </authorList>
    </citation>
    <scope>NUCLEOTIDE SEQUENCE [LARGE SCALE GENOMIC DNA]</scope>
    <source>
        <strain evidence="3 4">Xinb3</strain>
        <tissue evidence="3">Complete organism</tissue>
    </source>
</reference>
<comment type="caution">
    <text evidence="3">The sequence shown here is derived from an EMBL/GenBank/DDBJ whole genome shotgun (WGS) entry which is preliminary data.</text>
</comment>
<dbReference type="EMBL" id="LRGB01000626">
    <property type="protein sequence ID" value="KZS17558.1"/>
    <property type="molecule type" value="Genomic_DNA"/>
</dbReference>
<gene>
    <name evidence="3" type="ORF">APZ42_016466</name>
</gene>
<feature type="compositionally biased region" description="Polar residues" evidence="1">
    <location>
        <begin position="144"/>
        <end position="154"/>
    </location>
</feature>
<evidence type="ECO:0000256" key="2">
    <source>
        <dbReference type="SAM" id="Phobius"/>
    </source>
</evidence>
<accession>A0A165AF61</accession>
<evidence type="ECO:0000313" key="3">
    <source>
        <dbReference type="EMBL" id="KZS17558.1"/>
    </source>
</evidence>
<name>A0A165AF61_9CRUS</name>
<sequence length="180" mass="20297">MSETDYNDLLVMSDHPNPKQQKIIKQVIDWFYGHDAQGKPNRDWSKRLVRPRARLEPLATTTEYATQYDSSIPLLPSSARIPYPFIILGGVLILGVLYLLLFLIIDRLRCCRKEAAGRKNTTTERLARRQTQDGLYSVEDDSLGSGNVRPSSKVSELHDAPPPSYEDAILASQQQTTPAK</sequence>
<keyword evidence="2" id="KW-1133">Transmembrane helix</keyword>
<evidence type="ECO:0000313" key="4">
    <source>
        <dbReference type="Proteomes" id="UP000076858"/>
    </source>
</evidence>
<organism evidence="3 4">
    <name type="scientific">Daphnia magna</name>
    <dbReference type="NCBI Taxonomy" id="35525"/>
    <lineage>
        <taxon>Eukaryota</taxon>
        <taxon>Metazoa</taxon>
        <taxon>Ecdysozoa</taxon>
        <taxon>Arthropoda</taxon>
        <taxon>Crustacea</taxon>
        <taxon>Branchiopoda</taxon>
        <taxon>Diplostraca</taxon>
        <taxon>Cladocera</taxon>
        <taxon>Anomopoda</taxon>
        <taxon>Daphniidae</taxon>
        <taxon>Daphnia</taxon>
    </lineage>
</organism>
<feature type="compositionally biased region" description="Basic and acidic residues" evidence="1">
    <location>
        <begin position="119"/>
        <end position="131"/>
    </location>
</feature>
<feature type="region of interest" description="Disordered" evidence="1">
    <location>
        <begin position="119"/>
        <end position="180"/>
    </location>
</feature>
<feature type="compositionally biased region" description="Polar residues" evidence="1">
    <location>
        <begin position="171"/>
        <end position="180"/>
    </location>
</feature>
<keyword evidence="4" id="KW-1185">Reference proteome</keyword>
<feature type="transmembrane region" description="Helical" evidence="2">
    <location>
        <begin position="83"/>
        <end position="105"/>
    </location>
</feature>
<dbReference type="AlphaFoldDB" id="A0A165AF61"/>
<protein>
    <submittedName>
        <fullName evidence="3">Uncharacterized protein</fullName>
    </submittedName>
</protein>
<dbReference type="OrthoDB" id="6364708at2759"/>
<keyword evidence="2" id="KW-0472">Membrane</keyword>
<dbReference type="Proteomes" id="UP000076858">
    <property type="component" value="Unassembled WGS sequence"/>
</dbReference>
<proteinExistence type="predicted"/>
<evidence type="ECO:0000256" key="1">
    <source>
        <dbReference type="SAM" id="MobiDB-lite"/>
    </source>
</evidence>
<keyword evidence="2" id="KW-0812">Transmembrane</keyword>